<feature type="compositionally biased region" description="Polar residues" evidence="12">
    <location>
        <begin position="1846"/>
        <end position="1862"/>
    </location>
</feature>
<comment type="subcellular location">
    <subcellularLocation>
        <location evidence="1">Nucleus</location>
    </subcellularLocation>
</comment>
<feature type="region of interest" description="Disordered" evidence="12">
    <location>
        <begin position="852"/>
        <end position="875"/>
    </location>
</feature>
<evidence type="ECO:0000256" key="6">
    <source>
        <dbReference type="ARBA" id="ARBA00023117"/>
    </source>
</evidence>
<dbReference type="Gene3D" id="3.30.40.10">
    <property type="entry name" value="Zinc/RING finger domain, C3HC4 (zinc finger)"/>
    <property type="match status" value="3"/>
</dbReference>
<dbReference type="SMART" id="SM00297">
    <property type="entry name" value="BROMO"/>
    <property type="match status" value="1"/>
</dbReference>
<evidence type="ECO:0000313" key="17">
    <source>
        <dbReference type="RefSeq" id="XP_022247065.1"/>
    </source>
</evidence>
<name>A0ABM1STV9_LIMPO</name>
<dbReference type="PANTHER" id="PTHR45975">
    <property type="entry name" value="NUCLEOSOME-REMODELING FACTOR SUBUNIT BPTF"/>
    <property type="match status" value="1"/>
</dbReference>
<evidence type="ECO:0000256" key="7">
    <source>
        <dbReference type="ARBA" id="ARBA00023163"/>
    </source>
</evidence>
<feature type="compositionally biased region" description="Basic and acidic residues" evidence="12">
    <location>
        <begin position="632"/>
        <end position="647"/>
    </location>
</feature>
<evidence type="ECO:0000256" key="2">
    <source>
        <dbReference type="ARBA" id="ARBA00022723"/>
    </source>
</evidence>
<dbReference type="PROSITE" id="PS01359">
    <property type="entry name" value="ZF_PHD_1"/>
    <property type="match status" value="1"/>
</dbReference>
<feature type="domain" description="Bromo" evidence="13">
    <location>
        <begin position="2725"/>
        <end position="2795"/>
    </location>
</feature>
<gene>
    <name evidence="17" type="primary">LOC106463765</name>
</gene>
<dbReference type="InterPro" id="IPR019786">
    <property type="entry name" value="Zinc_finger_PHD-type_CS"/>
</dbReference>
<feature type="compositionally biased region" description="Basic residues" evidence="12">
    <location>
        <begin position="1"/>
        <end position="12"/>
    </location>
</feature>
<keyword evidence="6 9" id="KW-0103">Bromodomain</keyword>
<feature type="region of interest" description="Disordered" evidence="12">
    <location>
        <begin position="2323"/>
        <end position="2356"/>
    </location>
</feature>
<keyword evidence="7" id="KW-0804">Transcription</keyword>
<protein>
    <submittedName>
        <fullName evidence="17">LOW QUALITY PROTEIN: nucleosome-remodeling factor subunit BPTF-like</fullName>
    </submittedName>
</protein>
<keyword evidence="4" id="KW-0862">Zinc</keyword>
<evidence type="ECO:0000256" key="12">
    <source>
        <dbReference type="SAM" id="MobiDB-lite"/>
    </source>
</evidence>
<dbReference type="InterPro" id="IPR001487">
    <property type="entry name" value="Bromodomain"/>
</dbReference>
<keyword evidence="5" id="KW-0805">Transcription regulation</keyword>
<keyword evidence="8" id="KW-0539">Nucleus</keyword>
<feature type="compositionally biased region" description="Low complexity" evidence="12">
    <location>
        <begin position="1826"/>
        <end position="1841"/>
    </location>
</feature>
<keyword evidence="2" id="KW-0479">Metal-binding</keyword>
<dbReference type="GeneID" id="106463765"/>
<feature type="compositionally biased region" description="Basic and acidic residues" evidence="12">
    <location>
        <begin position="860"/>
        <end position="875"/>
    </location>
</feature>
<dbReference type="SMART" id="SM00571">
    <property type="entry name" value="DDT"/>
    <property type="match status" value="1"/>
</dbReference>
<reference evidence="17" key="1">
    <citation type="submission" date="2025-08" db="UniProtKB">
        <authorList>
            <consortium name="RefSeq"/>
        </authorList>
    </citation>
    <scope>IDENTIFICATION</scope>
    <source>
        <tissue evidence="17">Muscle</tissue>
    </source>
</reference>
<dbReference type="InterPro" id="IPR028941">
    <property type="entry name" value="WHIM2_dom"/>
</dbReference>
<feature type="compositionally biased region" description="Polar residues" evidence="12">
    <location>
        <begin position="2324"/>
        <end position="2334"/>
    </location>
</feature>
<dbReference type="CDD" id="cd05509">
    <property type="entry name" value="Bromo_gcn5_like"/>
    <property type="match status" value="1"/>
</dbReference>
<feature type="compositionally biased region" description="Low complexity" evidence="12">
    <location>
        <begin position="113"/>
        <end position="124"/>
    </location>
</feature>
<evidence type="ECO:0000256" key="4">
    <source>
        <dbReference type="ARBA" id="ARBA00022833"/>
    </source>
</evidence>
<dbReference type="PROSITE" id="PS50014">
    <property type="entry name" value="BROMODOMAIN_2"/>
    <property type="match status" value="1"/>
</dbReference>
<feature type="domain" description="PHD-type" evidence="14">
    <location>
        <begin position="2591"/>
        <end position="2643"/>
    </location>
</feature>
<evidence type="ECO:0000256" key="5">
    <source>
        <dbReference type="ARBA" id="ARBA00023015"/>
    </source>
</evidence>
<dbReference type="Pfam" id="PF02791">
    <property type="entry name" value="DDT"/>
    <property type="match status" value="1"/>
</dbReference>
<dbReference type="InterPro" id="IPR001965">
    <property type="entry name" value="Znf_PHD"/>
</dbReference>
<evidence type="ECO:0000259" key="14">
    <source>
        <dbReference type="PROSITE" id="PS50016"/>
    </source>
</evidence>
<feature type="compositionally biased region" description="Basic and acidic residues" evidence="12">
    <location>
        <begin position="612"/>
        <end position="622"/>
    </location>
</feature>
<feature type="region of interest" description="Disordered" evidence="12">
    <location>
        <begin position="1749"/>
        <end position="1770"/>
    </location>
</feature>
<organism evidence="16 17">
    <name type="scientific">Limulus polyphemus</name>
    <name type="common">Atlantic horseshoe crab</name>
    <dbReference type="NCBI Taxonomy" id="6850"/>
    <lineage>
        <taxon>Eukaryota</taxon>
        <taxon>Metazoa</taxon>
        <taxon>Ecdysozoa</taxon>
        <taxon>Arthropoda</taxon>
        <taxon>Chelicerata</taxon>
        <taxon>Merostomata</taxon>
        <taxon>Xiphosura</taxon>
        <taxon>Limulidae</taxon>
        <taxon>Limulus</taxon>
    </lineage>
</organism>
<dbReference type="PROSITE" id="PS50016">
    <property type="entry name" value="ZF_PHD_2"/>
    <property type="match status" value="3"/>
</dbReference>
<evidence type="ECO:0000256" key="1">
    <source>
        <dbReference type="ARBA" id="ARBA00004123"/>
    </source>
</evidence>
<dbReference type="PROSITE" id="PS00633">
    <property type="entry name" value="BROMODOMAIN_1"/>
    <property type="match status" value="1"/>
</dbReference>
<feature type="region of interest" description="Disordered" evidence="12">
    <location>
        <begin position="84"/>
        <end position="124"/>
    </location>
</feature>
<dbReference type="Pfam" id="PF15613">
    <property type="entry name" value="WSD"/>
    <property type="match status" value="1"/>
</dbReference>
<dbReference type="SUPFAM" id="SSF57903">
    <property type="entry name" value="FYVE/PHD zinc finger"/>
    <property type="match status" value="3"/>
</dbReference>
<evidence type="ECO:0000256" key="9">
    <source>
        <dbReference type="PROSITE-ProRule" id="PRU00035"/>
    </source>
</evidence>
<feature type="domain" description="PHD-type" evidence="14">
    <location>
        <begin position="2647"/>
        <end position="2698"/>
    </location>
</feature>
<dbReference type="SMART" id="SM00249">
    <property type="entry name" value="PHD"/>
    <property type="match status" value="3"/>
</dbReference>
<feature type="region of interest" description="Disordered" evidence="12">
    <location>
        <begin position="534"/>
        <end position="554"/>
    </location>
</feature>
<feature type="compositionally biased region" description="Low complexity" evidence="12">
    <location>
        <begin position="567"/>
        <end position="579"/>
    </location>
</feature>
<feature type="region of interest" description="Disordered" evidence="12">
    <location>
        <begin position="1804"/>
        <end position="1862"/>
    </location>
</feature>
<dbReference type="RefSeq" id="XP_022247065.1">
    <property type="nucleotide sequence ID" value="XM_022391357.1"/>
</dbReference>
<evidence type="ECO:0000313" key="16">
    <source>
        <dbReference type="Proteomes" id="UP000694941"/>
    </source>
</evidence>
<proteinExistence type="predicted"/>
<sequence length="2817" mass="314498">MSGRGRRGRGRPPKSVSLSRRTQKKPRYLYAGSGGPNSRLSISDRTDENSSSGAHVRYKSRLREKALKEVITFLKTVMDDDYDGDSDFGMLSSESEYEKDEIEAVESDESYESDNQSVLSQSSFSTISSTPVKRKWVRRPRSPVFLQEREKPPLELPKSSEDLLLPNEHLMSGLGVYEVLRHFRNILRLTGFRFEDFCAALMSDEQSALISDIHIMLLKAILREEEATSTMFGPQDQRDSMNIHFYIIDGMTWPEVLRMYLQSDEEYRYVLDIFQNCEYPFTNVSNKLRVLQFLCDQFLTTYQAKEEITSEGLIRHDDHCRVCHKLGDLLCCENCPAVYHLACIDPPLEEVPSEDWVCDICKSNEVSGVTDCITDYERSGLLSRQDSLGWDREGRKYWFLCRRIFVEGNGEVFYYSTKPQIEELLNVLDPNDFEADLCRTIKDLQEEMIRQMDVTEKLTNAAKGSRKSYFDVENAALIKHQEERALQKIQDEEKRLQTDENKFLENQTTEGQNIETSNFTTTVSTTTATVVSTSEKVETQELSNSSKENVDQTDTVTTIMTKTTTTTTTTNIETNLNAETEIKNDEQEEDLEKESDKKKENGSGDLLIRLTKVKEDSDKQDTVEIADESQSEVDKKKSENMSDRGDGNGDGNSPRPGYITRSKTGSLTPRVFNLEYSTNRNRKGEEGDSVLVIGKDGQVNRMTRAKSSASSTTGSVLFKLGMEDNYKKYTNEYTTNPLALNKHQHAEDRDKKRHLSHKFSLTTLSEFKWNGSIYGSRSLTVSTLRATILQLENSIHSCFFHPNWPIHRNNWIKAVNACSSPSTFSLALSILEMAMKPVLFNPAWNESLGHTRLQRTTMSNREDRKKQEKREKREMLEEENERVMFIKYTLGLKHQVWKQKGEEYRINGQGGWMWISSTRMARHLSSCNLGLRGGPAKVVLALRGGQSGAKIIDAWGGSKCKDVPVSIKNASENFSGSSEKSKCETMQSLVAERSTEDGDNQKEAANIVNQTCFNNVKEEQKNMELDKEDYKVKEKLTETSEVVQEQSVSPVKNEVDEEKMDVDKTFEISAEKDACKIDDASEIPNFSEADSTQTFTEESKTDLSCNVDADKVEKSHSIDLPHVQEKDFGEYQSSEKGHADDSCLDKQIMHDLFISDKPNNGNKAKRIELSENQKRVMKSSIMGKLSYLTVSQDLNMDLINVSESLKATVRTVFPKIAKASKLDVFLERRLKMNEMDLPEKQNIKENTNTDKAAVKEEKDSNAVSIKPKQPVNKINSVVQDNMLYVTTKNETLEDADNKVLKLNKEETKLHLELDIKSADKRSLNSLPNGEVGFESDSELVSVKENELSKPLTTVCYSTLCRSNRNKEKPRTCYAPLCSTRLQHKVKIVPKVSTNESIKNAFFSKNSSINEKEIVKKTEPSVFKSPSSPPPLQPIVSKYIPLITNSPTRNGKMKNSVKSTVVKTTTVTEVKTVVVTQSTVASTTSFPMKEVKDNFKNNCSVKETVTYRSSSETSQSSTISTDTDGKVSVSALAMSQQAADKKTVTVMSGGGRIRTSARTTTESRRISQKAGLNATVNSDGTTAGKVYLSKLSKSTKKTRKMVKSSLPSCYKFKTTIGKKHSILVIPTHELRKLSRHCGMKEVSGFNYVAKTNQYIWPYGICPRPIFKICWRYRTKTISSIHAAALQLRVLWCSLRWDDIQAKPPPGGVNTISTENEVTTTELLKSRSVGLFNQRSEYLVRRIIVPIDLPSRPREKATPQRSGLRERRRAESPVNKEPFLQELWVPEEELELWEIKQFGEKLEKQQQQAREKIAHHQAQQSADKIRAQMEAQLQQQRQAMQQKRLLDSSKQTPQQLKNSTSQTQPKIVTAKTITVALTPGSSGVTTLTPLSSLNSSAGKVQVITATTPGKAGIASLVATASTPTGQPYKGIRRIFTTRGPRPDKPGGQVVTAVASSSGGGTTLKLPIGAAILPKSPQIIVRASTASTSSGTVSGLATKPTVLAVAGGGQINAQGPKTGIIQTQTTQGSPVRAQIHIFQGTNGQLQVRGLLPGQQLIRMADGRLQLLTLPTVQTSTVQQTGSKTQLSTIRPSVALTSAVSTAVVTGSTGVVCSSSTGTPVAISLPGIGTIAATATAASGSTVQLVTQGQTTQAKVRATTTATGAVATGVTTTAGTVTVAGIQMTPKVVHIRPQVQASGQQQTIIQTQSPVRPAVQPSVQQLRLQNATVNIPGIGTVITTPVVSSTSPIAVASVSKNSSTEAQVLSIAPGQLTVSGTTTSIPSTVSILRTTGAATKLLTSSSSVKIDTKKLMTAPLQLSLSTSKTSTAPQISIGSKTQPSISPTSSSVGGGGSPPCSPKQFVLTPAITQQIVRQALLNPQTSPEVQQKLIALQRHHQQQLQKQQKEEGVVPQTSTVVTTDKNKAKIILSPEQKISSFRMNVCQQVMKSILDKIEREEKSQQKKQKQKESAEEKKMRINTNKLYSALFKHTEALRKEIMRKRQLLEKELRQQVKSEEEYESNLESKAVSPTSPPKPKPALLTQKPVKEPVPKPPKKRKMTYSTESNDYVDNDKSEQIISDVPKPKKSKISLKIRSHKLCHLCRKPNEPSRFMAACDVCCNWFHVDCVGRTEEGVKTRKKFVCVDCERGDDEELYCFCQKPYDESQFYICCDRCQNWYHGRCVGVLQSEADTIDEYICPTCQGNTDINQANMKQLESKDYERLQKLFKSLQNHKNAWPFREPVNPKDVPDYYKVIKEPMDLRTIEKRIQEHQYEKLADFIGDMTKIFDNCRYYNPRNSPFYHCAEILESYFVQRIKAFREMIR</sequence>
<dbReference type="PRINTS" id="PR00503">
    <property type="entry name" value="BROMODOMAIN"/>
</dbReference>
<dbReference type="InterPro" id="IPR011011">
    <property type="entry name" value="Znf_FYVE_PHD"/>
</dbReference>
<dbReference type="Proteomes" id="UP000694941">
    <property type="component" value="Unplaced"/>
</dbReference>
<keyword evidence="3 10" id="KW-0863">Zinc-finger</keyword>
<dbReference type="InterPro" id="IPR018359">
    <property type="entry name" value="Bromodomain_CS"/>
</dbReference>
<dbReference type="InterPro" id="IPR013083">
    <property type="entry name" value="Znf_RING/FYVE/PHD"/>
</dbReference>
<feature type="region of interest" description="Disordered" evidence="12">
    <location>
        <begin position="2510"/>
        <end position="2562"/>
    </location>
</feature>
<dbReference type="InterPro" id="IPR038028">
    <property type="entry name" value="BPTF"/>
</dbReference>
<dbReference type="InterPro" id="IPR036427">
    <property type="entry name" value="Bromodomain-like_sf"/>
</dbReference>
<evidence type="ECO:0000259" key="15">
    <source>
        <dbReference type="PROSITE" id="PS50827"/>
    </source>
</evidence>
<dbReference type="InterPro" id="IPR019787">
    <property type="entry name" value="Znf_PHD-finger"/>
</dbReference>
<feature type="compositionally biased region" description="Acidic residues" evidence="12">
    <location>
        <begin position="95"/>
        <end position="112"/>
    </location>
</feature>
<dbReference type="Pfam" id="PF00439">
    <property type="entry name" value="Bromodomain"/>
    <property type="match status" value="1"/>
</dbReference>
<feature type="domain" description="DDT" evidence="15">
    <location>
        <begin position="167"/>
        <end position="227"/>
    </location>
</feature>
<feature type="domain" description="PHD-type" evidence="14">
    <location>
        <begin position="317"/>
        <end position="364"/>
    </location>
</feature>
<feature type="compositionally biased region" description="Basic and acidic residues" evidence="12">
    <location>
        <begin position="2451"/>
        <end position="2471"/>
    </location>
</feature>
<dbReference type="PROSITE" id="PS50827">
    <property type="entry name" value="DDT"/>
    <property type="match status" value="1"/>
</dbReference>
<accession>A0ABM1STV9</accession>
<feature type="coiled-coil region" evidence="11">
    <location>
        <begin position="472"/>
        <end position="506"/>
    </location>
</feature>
<evidence type="ECO:0000256" key="10">
    <source>
        <dbReference type="PROSITE-ProRule" id="PRU00146"/>
    </source>
</evidence>
<keyword evidence="16" id="KW-1185">Reference proteome</keyword>
<feature type="region of interest" description="Disordered" evidence="12">
    <location>
        <begin position="2451"/>
        <end position="2472"/>
    </location>
</feature>
<feature type="region of interest" description="Disordered" evidence="12">
    <location>
        <begin position="567"/>
        <end position="666"/>
    </location>
</feature>
<dbReference type="InterPro" id="IPR018501">
    <property type="entry name" value="DDT_dom"/>
</dbReference>
<keyword evidence="11" id="KW-0175">Coiled coil</keyword>
<evidence type="ECO:0000256" key="11">
    <source>
        <dbReference type="SAM" id="Coils"/>
    </source>
</evidence>
<evidence type="ECO:0000256" key="8">
    <source>
        <dbReference type="ARBA" id="ARBA00023242"/>
    </source>
</evidence>
<feature type="compositionally biased region" description="Basic and acidic residues" evidence="12">
    <location>
        <begin position="1749"/>
        <end position="1769"/>
    </location>
</feature>
<dbReference type="CDD" id="cd15560">
    <property type="entry name" value="PHD2_3_BPTF"/>
    <property type="match status" value="1"/>
</dbReference>
<dbReference type="SUPFAM" id="SSF47370">
    <property type="entry name" value="Bromodomain"/>
    <property type="match status" value="1"/>
</dbReference>
<evidence type="ECO:0000259" key="13">
    <source>
        <dbReference type="PROSITE" id="PS50014"/>
    </source>
</evidence>
<feature type="region of interest" description="Disordered" evidence="12">
    <location>
        <begin position="1"/>
        <end position="59"/>
    </location>
</feature>
<evidence type="ECO:0000256" key="3">
    <source>
        <dbReference type="ARBA" id="ARBA00022771"/>
    </source>
</evidence>
<dbReference type="CDD" id="cd15559">
    <property type="entry name" value="PHD1_BPTF"/>
    <property type="match status" value="1"/>
</dbReference>
<dbReference type="PANTHER" id="PTHR45975:SF2">
    <property type="entry name" value="NUCLEOSOME-REMODELING FACTOR SUBUNIT BPTF"/>
    <property type="match status" value="1"/>
</dbReference>
<dbReference type="Gene3D" id="1.20.920.10">
    <property type="entry name" value="Bromodomain-like"/>
    <property type="match status" value="1"/>
</dbReference>
<dbReference type="Pfam" id="PF00628">
    <property type="entry name" value="PHD"/>
    <property type="match status" value="3"/>
</dbReference>